<sequence>MDKLLLCLLVIVNLTGAFFQGDTYRKAFVFPTESDTSFVTLFPLVQKPLKAFTMCLQAYTALSRPYSLFSYATRAQHNEILLFREKLGLYSVSVGGSDIYFRVPETFYTPRHFCVTWESSTGITELWVDGKPMVRMSMKKGYTVRAEASIILGQEQDSFGGGFDSNQSLVGDIGDVNMWDYVLSPDDISTVHAGGVFSPNFLNWQNLKYEKRGEVFLKNQLWS</sequence>
<comment type="similarity">
    <text evidence="9 11">Belongs to the pentraxin family.</text>
</comment>
<protein>
    <recommendedName>
        <fullName evidence="11">Pentraxin family member</fullName>
    </recommendedName>
</protein>
<organism evidence="13 14">
    <name type="scientific">Odobenus rosmarus divergens</name>
    <name type="common">Pacific walrus</name>
    <dbReference type="NCBI Taxonomy" id="9708"/>
    <lineage>
        <taxon>Eukaryota</taxon>
        <taxon>Metazoa</taxon>
        <taxon>Chordata</taxon>
        <taxon>Craniata</taxon>
        <taxon>Vertebrata</taxon>
        <taxon>Euteleostomi</taxon>
        <taxon>Mammalia</taxon>
        <taxon>Eutheria</taxon>
        <taxon>Laurasiatheria</taxon>
        <taxon>Carnivora</taxon>
        <taxon>Caniformia</taxon>
        <taxon>Pinnipedia</taxon>
        <taxon>Odobenidae</taxon>
        <taxon>Odobenus</taxon>
    </lineage>
</organism>
<name>A0A2U3WGR6_ODORO</name>
<dbReference type="AlphaFoldDB" id="A0A2U3WGR6"/>
<dbReference type="InterPro" id="IPR051005">
    <property type="entry name" value="Pentraxin_domain"/>
</dbReference>
<dbReference type="GO" id="GO:0005615">
    <property type="term" value="C:extracellular space"/>
    <property type="evidence" value="ECO:0007669"/>
    <property type="project" value="TreeGrafter"/>
</dbReference>
<keyword evidence="13" id="KW-1185">Reference proteome</keyword>
<dbReference type="PRINTS" id="PR00895">
    <property type="entry name" value="PENTAXIN"/>
</dbReference>
<evidence type="ECO:0000256" key="7">
    <source>
        <dbReference type="ARBA" id="ARBA00023157"/>
    </source>
</evidence>
<comment type="cofactor">
    <cofactor evidence="11">
        <name>Ca(2+)</name>
        <dbReference type="ChEBI" id="CHEBI:29108"/>
    </cofactor>
    <text evidence="11">Binds 2 calcium ions per subunit.</text>
</comment>
<comment type="subcellular location">
    <subcellularLocation>
        <location evidence="1 11">Secreted</location>
    </subcellularLocation>
</comment>
<evidence type="ECO:0000256" key="8">
    <source>
        <dbReference type="ARBA" id="ARBA00037561"/>
    </source>
</evidence>
<feature type="chain" id="PRO_5015370637" description="Pentraxin family member" evidence="11">
    <location>
        <begin position="18"/>
        <end position="223"/>
    </location>
</feature>
<dbReference type="STRING" id="9708.A0A2U3WGR6"/>
<keyword evidence="7 10" id="KW-1015">Disulfide bond</keyword>
<evidence type="ECO:0000256" key="1">
    <source>
        <dbReference type="ARBA" id="ARBA00004613"/>
    </source>
</evidence>
<dbReference type="SUPFAM" id="SSF49899">
    <property type="entry name" value="Concanavalin A-like lectins/glucanases"/>
    <property type="match status" value="1"/>
</dbReference>
<evidence type="ECO:0000256" key="9">
    <source>
        <dbReference type="ARBA" id="ARBA00038102"/>
    </source>
</evidence>
<dbReference type="Pfam" id="PF00354">
    <property type="entry name" value="Pentaxin"/>
    <property type="match status" value="1"/>
</dbReference>
<comment type="function">
    <text evidence="8">Displays several functions associated with host defense: it promotes agglutination, bacterial capsular swelling, phagocytosis and complement fixation through its calcium-dependent binding to phosphorylcholine. Can interact with DNA and histones and may scavenge nuclear material released from damaged circulating cells.</text>
</comment>
<dbReference type="PANTHER" id="PTHR45869">
    <property type="entry name" value="C-REACTIVE PROTEIN-RELATED"/>
    <property type="match status" value="1"/>
</dbReference>
<dbReference type="InterPro" id="IPR001759">
    <property type="entry name" value="PTX_dom"/>
</dbReference>
<dbReference type="GO" id="GO:0046872">
    <property type="term" value="F:metal ion binding"/>
    <property type="evidence" value="ECO:0007669"/>
    <property type="project" value="UniProtKB-KW"/>
</dbReference>
<dbReference type="InterPro" id="IPR013320">
    <property type="entry name" value="ConA-like_dom_sf"/>
</dbReference>
<dbReference type="CDD" id="cd00152">
    <property type="entry name" value="PTX"/>
    <property type="match status" value="1"/>
</dbReference>
<dbReference type="Gene3D" id="2.60.120.200">
    <property type="match status" value="1"/>
</dbReference>
<dbReference type="RefSeq" id="XP_004407907.1">
    <property type="nucleotide sequence ID" value="XM_004407850.2"/>
</dbReference>
<evidence type="ECO:0000256" key="11">
    <source>
        <dbReference type="RuleBase" id="RU362112"/>
    </source>
</evidence>
<dbReference type="OrthoDB" id="547680at2759"/>
<dbReference type="PROSITE" id="PS00289">
    <property type="entry name" value="PTX_1"/>
    <property type="match status" value="1"/>
</dbReference>
<evidence type="ECO:0000256" key="4">
    <source>
        <dbReference type="ARBA" id="ARBA00022723"/>
    </source>
</evidence>
<keyword evidence="3" id="KW-0964">Secreted</keyword>
<dbReference type="PANTHER" id="PTHR45869:SF7">
    <property type="entry name" value="C-REACTIVE PROTEIN"/>
    <property type="match status" value="1"/>
</dbReference>
<dbReference type="InterPro" id="IPR030476">
    <property type="entry name" value="Pentaxin_CS"/>
</dbReference>
<evidence type="ECO:0000256" key="10">
    <source>
        <dbReference type="PROSITE-ProRule" id="PRU01172"/>
    </source>
</evidence>
<dbReference type="GO" id="GO:0001849">
    <property type="term" value="F:complement component C1q complex binding"/>
    <property type="evidence" value="ECO:0007669"/>
    <property type="project" value="TreeGrafter"/>
</dbReference>
<comment type="subunit">
    <text evidence="11">Homopentamer. Pentaxin (or pentraxin) have a discoid arrangement of 5 non-covalently bound subunits.</text>
</comment>
<feature type="domain" description="Pentraxin (PTX)" evidence="12">
    <location>
        <begin position="24"/>
        <end position="223"/>
    </location>
</feature>
<evidence type="ECO:0000256" key="6">
    <source>
        <dbReference type="ARBA" id="ARBA00022837"/>
    </source>
</evidence>
<dbReference type="InParanoid" id="A0A2U3WGR6"/>
<evidence type="ECO:0000256" key="2">
    <source>
        <dbReference type="ARBA" id="ARBA00022486"/>
    </source>
</evidence>
<evidence type="ECO:0000256" key="3">
    <source>
        <dbReference type="ARBA" id="ARBA00022525"/>
    </source>
</evidence>
<feature type="signal peptide" evidence="11">
    <location>
        <begin position="1"/>
        <end position="17"/>
    </location>
</feature>
<dbReference type="FunFam" id="2.60.120.200:FF:000070">
    <property type="entry name" value="Serum amyloid P-component"/>
    <property type="match status" value="1"/>
</dbReference>
<keyword evidence="4 11" id="KW-0479">Metal-binding</keyword>
<keyword evidence="6 11" id="KW-0106">Calcium</keyword>
<feature type="disulfide bond" evidence="10">
    <location>
        <begin position="55"/>
        <end position="114"/>
    </location>
</feature>
<evidence type="ECO:0000313" key="14">
    <source>
        <dbReference type="RefSeq" id="XP_004407907.1"/>
    </source>
</evidence>
<keyword evidence="5 11" id="KW-0732">Signal</keyword>
<dbReference type="GO" id="GO:0030169">
    <property type="term" value="F:low-density lipoprotein particle binding"/>
    <property type="evidence" value="ECO:0007669"/>
    <property type="project" value="TreeGrafter"/>
</dbReference>
<dbReference type="SMART" id="SM00159">
    <property type="entry name" value="PTX"/>
    <property type="match status" value="1"/>
</dbReference>
<dbReference type="CTD" id="1401"/>
<accession>A0A2U3WGR6</accession>
<evidence type="ECO:0000313" key="13">
    <source>
        <dbReference type="Proteomes" id="UP000245340"/>
    </source>
</evidence>
<dbReference type="Proteomes" id="UP000245340">
    <property type="component" value="Unplaced"/>
</dbReference>
<evidence type="ECO:0000259" key="12">
    <source>
        <dbReference type="PROSITE" id="PS51828"/>
    </source>
</evidence>
<dbReference type="GeneID" id="101376244"/>
<evidence type="ECO:0000256" key="5">
    <source>
        <dbReference type="ARBA" id="ARBA00022729"/>
    </source>
</evidence>
<dbReference type="PROSITE" id="PS51828">
    <property type="entry name" value="PTX_2"/>
    <property type="match status" value="1"/>
</dbReference>
<reference evidence="14" key="1">
    <citation type="submission" date="2025-08" db="UniProtKB">
        <authorList>
            <consortium name="RefSeq"/>
        </authorList>
    </citation>
    <scope>IDENTIFICATION</scope>
</reference>
<dbReference type="KEGG" id="oro:101376244"/>
<dbReference type="GO" id="GO:0045087">
    <property type="term" value="P:innate immune response"/>
    <property type="evidence" value="ECO:0007669"/>
    <property type="project" value="TreeGrafter"/>
</dbReference>
<gene>
    <name evidence="14" type="primary">CRP</name>
</gene>
<keyword evidence="2" id="KW-0011">Acute phase</keyword>
<proteinExistence type="inferred from homology"/>
<dbReference type="GO" id="GO:0006953">
    <property type="term" value="P:acute-phase response"/>
    <property type="evidence" value="ECO:0007669"/>
    <property type="project" value="UniProtKB-KW"/>
</dbReference>